<evidence type="ECO:0000256" key="2">
    <source>
        <dbReference type="ARBA" id="ARBA00023203"/>
    </source>
</evidence>
<evidence type="ECO:0000256" key="3">
    <source>
        <dbReference type="SAM" id="Coils"/>
    </source>
</evidence>
<name>A0A9J6CFP4_POLVA</name>
<dbReference type="Gene3D" id="1.10.418.10">
    <property type="entry name" value="Calponin-like domain"/>
    <property type="match status" value="2"/>
</dbReference>
<dbReference type="PROSITE" id="PS50021">
    <property type="entry name" value="CH"/>
    <property type="match status" value="2"/>
</dbReference>
<dbReference type="SMART" id="SM00033">
    <property type="entry name" value="CH"/>
    <property type="match status" value="2"/>
</dbReference>
<dbReference type="GO" id="GO:0005737">
    <property type="term" value="C:cytoplasm"/>
    <property type="evidence" value="ECO:0007669"/>
    <property type="project" value="UniProtKB-ARBA"/>
</dbReference>
<feature type="compositionally biased region" description="Basic and acidic residues" evidence="4">
    <location>
        <begin position="255"/>
        <end position="276"/>
    </location>
</feature>
<feature type="region of interest" description="Disordered" evidence="4">
    <location>
        <begin position="2031"/>
        <end position="2123"/>
    </location>
</feature>
<feature type="coiled-coil region" evidence="3">
    <location>
        <begin position="758"/>
        <end position="788"/>
    </location>
</feature>
<sequence>MDLPPSFDERQDVQQKTFTKWINHHLAKGGFEPVKNLYEDLQDGHKLLGLLEVLTNQKYKPERGHMRVHYISNINKALSVLQDYGVRMVNISSDDIVSGNPKLTLGLIWLIALSFDGQQLVTSQAISGIEKSLKAWVCKFTERHGLKVNDFTSAWNDGMAFLYILYETIPVKFDLNAAKKLHPIARLKMAFDMAYDQLHIEKLLDPEDVNVKRPDRKSILMYIMCLYNAIHKKGLDEDQRLSDESMDEIQLLNETESKTSTRSDSDGETENKKAKLNVDPKMDEMSLAKSIEDLRRLTSEPQRHSFISSEVNIVQTIEHHTGLGQPNEDVDIHLKVNQRPLSTATNCSVEISEYQSAIEDVLEKLLKAEDTIANDQPIPANLTESRKNFQNHEEFMLKLADYQVSVGSALEEGTKLLTDSSGLSIEEQNEIKHQLFLLNERWEALRVKALDTQTKVHKHLAKTQLDRVNELKDFLTATEDRLSRMSALGPDPESLKLQMEEHKALQADLESQQALVESLSNLVIIEDSEYFKDLEDKLIALEERWSHVVKWTSKRWDNLQELSFKWTKLSEEYRIINNWLDSREKSLKEMESKEVTEIGTAMDRIKCLEFCRSDLKKLQNYVENLETVVHSLKQDSLSTLNLADKVESINDRIEALDQILDIQHQRIEGLGFHIERSNVRKTSIPSGWENFELQMTEVDGRKTVTSVDAIENDSSKVQKEESEKVTKLNENIMDMVYFVDEIETSIADLYQLDLKTQLIVLEKLQEKLKSQVEDYENAKVLLDECQKESGELTVENQHIQELGTKYDSIGFKIEDLIESAKIDYKKEKFYKDLTSIKLALADKRDWYKQHANTATKEELEKCLDDMEEMSEVIKDASEICATESGSDWNEWKRDFQQFNQSWIDLKNAITTIVEQKSESAQKKAVLKEFEMQTGEILSKIDNMEEWLDDLEKNTPNTINNELENVNDLFQVKSKFQTLKESCEQMTVKFRELNESGNETLLKGDELLHNKRDSNFSELAKKLTKLNARWNEVTSRVYARTADLEHLSAQYGELKTLLVSEAGYLDKLDKLLRKSPENAADAEEISEELDDIENYLRNNSSDSRIDKIQEIGKDLIDLKFLKSEIESDITTVLDRRDQLHHQAESRIHILEQAVSEAQTSESQVTELQQWIFRVDDLLNDFIEHDTTFECLPHDFQRLTEEFQANAMVLDEMKKQVETYKMHGKIEAANRYQDQINLLQDRFMSCQEKLEKFTSPQAIFENKLSRAIADLRNVERSCCVLDIASAGSQNVHDQYQHCLKLYRTLSEVKPEIESIIKSGRQICQDPSTKEPKKLNARIDTLKHLYNSLGDTVTTSKNGLEKIIRLLTQFNQSIETVVKWIGKTKHDKLENNNQEIEVDIVNEIEAELRKCHQVFDEYKSMVDAVYLADISDRLDLIDREFNEFLNLDTDKKALNDMLQTLQNVDQVSIEALRSMEETLKKLSPGSEEVQKLHDQVKKIVSEAIEFHLKTAQLLLKSDDDTEIVILSDTVRQRRSRTPISTTPDINRESNLVVMPDLLPVKSNKVQDEKPLSKVGQIVDTVSILEKCNQFEPQQVETVHIIDASSDTDTASSTPRPNRKSYNGINGGSSSIDELKTELERELKTVSNFDFDNEESNEFLIETKRISYDEKHKVLEKDRDVLLDSETEEKKKISMMKLRPTLQELLMEERNSFYSADKDNDEPLEFSDDEEIPRFSVVSFSDSDLSRIETPIKAEPGKDNPFNQDESFLNGSMVTSSPFTYKTMTPLDQRVEQFEKTARYIMKKLDQTLEQIKACNDGNSVIEHMKLSIAPDAALILSQGDTLILETHGKNSELTHKLLDIQKALRDKYKDMQNANTTNLNNVLEKSNQIDIDNQYSPKEKIFADKKFPIDLLQQTSTASIKLEDLVEKVLKRVKDLISKPVDHSSDEDLTKRILDIGEKQEDLKFAIEFASQSTEPSAKEQMEFLEKAKKDLSSHCDQIVMSLATLNKQRSVEKQSIRTTVTISKVSKTPVLTTTNTSPIMTSQSRKITLDAVSEKSDLSNESPSQTVRENSQSFDTIPFADVDSNPSKKKELAKEKFFNGENGERRDSQASTTTTSSSYVPGSFTARQKNRPSIITPSIAANFDNSILQISDWLMLNREMLKQQTIPVGDIDVIANAIDRQKTLLRELEFKKPQLDELVNTAESLKTDANKLQLQNKGEFICLIT</sequence>
<dbReference type="InterPro" id="IPR018159">
    <property type="entry name" value="Spectrin/alpha-actinin"/>
</dbReference>
<proteinExistence type="predicted"/>
<keyword evidence="1" id="KW-0677">Repeat</keyword>
<feature type="domain" description="Calponin-homology (CH)" evidence="5">
    <location>
        <begin position="127"/>
        <end position="231"/>
    </location>
</feature>
<feature type="compositionally biased region" description="Basic and acidic residues" evidence="4">
    <location>
        <begin position="2084"/>
        <end position="2106"/>
    </location>
</feature>
<dbReference type="PROSITE" id="PS00019">
    <property type="entry name" value="ACTININ_1"/>
    <property type="match status" value="1"/>
</dbReference>
<feature type="region of interest" description="Disordered" evidence="4">
    <location>
        <begin position="1600"/>
        <end position="1625"/>
    </location>
</feature>
<dbReference type="Pfam" id="PF00435">
    <property type="entry name" value="Spectrin"/>
    <property type="match status" value="2"/>
</dbReference>
<reference evidence="6" key="1">
    <citation type="submission" date="2021-03" db="EMBL/GenBank/DDBJ databases">
        <title>Chromosome level genome of the anhydrobiotic midge Polypedilum vanderplanki.</title>
        <authorList>
            <person name="Yoshida Y."/>
            <person name="Kikawada T."/>
            <person name="Gusev O."/>
        </authorList>
    </citation>
    <scope>NUCLEOTIDE SEQUENCE</scope>
    <source>
        <strain evidence="6">NIAS01</strain>
        <tissue evidence="6">Whole body or cell culture</tissue>
    </source>
</reference>
<organism evidence="6 7">
    <name type="scientific">Polypedilum vanderplanki</name>
    <name type="common">Sleeping chironomid midge</name>
    <dbReference type="NCBI Taxonomy" id="319348"/>
    <lineage>
        <taxon>Eukaryota</taxon>
        <taxon>Metazoa</taxon>
        <taxon>Ecdysozoa</taxon>
        <taxon>Arthropoda</taxon>
        <taxon>Hexapoda</taxon>
        <taxon>Insecta</taxon>
        <taxon>Pterygota</taxon>
        <taxon>Neoptera</taxon>
        <taxon>Endopterygota</taxon>
        <taxon>Diptera</taxon>
        <taxon>Nematocera</taxon>
        <taxon>Chironomoidea</taxon>
        <taxon>Chironomidae</taxon>
        <taxon>Chironominae</taxon>
        <taxon>Polypedilum</taxon>
        <taxon>Polypedilum</taxon>
    </lineage>
</organism>
<evidence type="ECO:0000313" key="7">
    <source>
        <dbReference type="Proteomes" id="UP001107558"/>
    </source>
</evidence>
<evidence type="ECO:0000256" key="4">
    <source>
        <dbReference type="SAM" id="MobiDB-lite"/>
    </source>
</evidence>
<keyword evidence="2" id="KW-0009">Actin-binding</keyword>
<dbReference type="InterPro" id="IPR002017">
    <property type="entry name" value="Spectrin_repeat"/>
</dbReference>
<feature type="compositionally biased region" description="Polar residues" evidence="4">
    <location>
        <begin position="2031"/>
        <end position="2044"/>
    </location>
</feature>
<feature type="compositionally biased region" description="Low complexity" evidence="4">
    <location>
        <begin position="1600"/>
        <end position="1610"/>
    </location>
</feature>
<dbReference type="PANTHER" id="PTHR11915">
    <property type="entry name" value="SPECTRIN/FILAMIN RELATED CYTOSKELETAL PROTEIN"/>
    <property type="match status" value="1"/>
</dbReference>
<dbReference type="CDD" id="cd00176">
    <property type="entry name" value="SPEC"/>
    <property type="match status" value="2"/>
</dbReference>
<feature type="domain" description="Calponin-homology (CH)" evidence="5">
    <location>
        <begin position="12"/>
        <end position="116"/>
    </location>
</feature>
<dbReference type="InterPro" id="IPR001715">
    <property type="entry name" value="CH_dom"/>
</dbReference>
<dbReference type="InterPro" id="IPR001589">
    <property type="entry name" value="Actinin_actin-bd_CS"/>
</dbReference>
<dbReference type="SUPFAM" id="SSF46966">
    <property type="entry name" value="Spectrin repeat"/>
    <property type="match status" value="7"/>
</dbReference>
<dbReference type="SMART" id="SM00150">
    <property type="entry name" value="SPEC"/>
    <property type="match status" value="6"/>
</dbReference>
<protein>
    <recommendedName>
        <fullName evidence="5">Calponin-homology (CH) domain-containing protein</fullName>
    </recommendedName>
</protein>
<feature type="coiled-coil region" evidence="3">
    <location>
        <begin position="608"/>
        <end position="635"/>
    </location>
</feature>
<dbReference type="InterPro" id="IPR036872">
    <property type="entry name" value="CH_dom_sf"/>
</dbReference>
<dbReference type="SUPFAM" id="SSF47576">
    <property type="entry name" value="Calponin-homology domain, CH-domain"/>
    <property type="match status" value="1"/>
</dbReference>
<dbReference type="OrthoDB" id="10057795at2759"/>
<evidence type="ECO:0000256" key="1">
    <source>
        <dbReference type="ARBA" id="ARBA00022737"/>
    </source>
</evidence>
<dbReference type="GO" id="GO:0003779">
    <property type="term" value="F:actin binding"/>
    <property type="evidence" value="ECO:0007669"/>
    <property type="project" value="UniProtKB-KW"/>
</dbReference>
<comment type="caution">
    <text evidence="6">The sequence shown here is derived from an EMBL/GenBank/DDBJ whole genome shotgun (WGS) entry which is preliminary data.</text>
</comment>
<feature type="compositionally biased region" description="Polar residues" evidence="4">
    <location>
        <begin position="2057"/>
        <end position="2073"/>
    </location>
</feature>
<dbReference type="Gene3D" id="1.20.58.60">
    <property type="match status" value="6"/>
</dbReference>
<feature type="coiled-coil region" evidence="3">
    <location>
        <begin position="495"/>
        <end position="522"/>
    </location>
</feature>
<feature type="region of interest" description="Disordered" evidence="4">
    <location>
        <begin position="252"/>
        <end position="276"/>
    </location>
</feature>
<evidence type="ECO:0000313" key="6">
    <source>
        <dbReference type="EMBL" id="KAG5680611.1"/>
    </source>
</evidence>
<keyword evidence="3" id="KW-0175">Coiled coil</keyword>
<accession>A0A9J6CFP4</accession>
<dbReference type="Pfam" id="PF00307">
    <property type="entry name" value="CH"/>
    <property type="match status" value="2"/>
</dbReference>
<gene>
    <name evidence="6" type="ORF">PVAND_010105</name>
</gene>
<evidence type="ECO:0000259" key="5">
    <source>
        <dbReference type="PROSITE" id="PS50021"/>
    </source>
</evidence>
<dbReference type="EMBL" id="JADBJN010000001">
    <property type="protein sequence ID" value="KAG5680611.1"/>
    <property type="molecule type" value="Genomic_DNA"/>
</dbReference>
<dbReference type="Proteomes" id="UP001107558">
    <property type="component" value="Chromosome 1"/>
</dbReference>
<keyword evidence="7" id="KW-1185">Reference proteome</keyword>